<protein>
    <submittedName>
        <fullName evidence="3">Uncharacterized protein</fullName>
    </submittedName>
</protein>
<dbReference type="KEGG" id="mana:MAMMFC1_04236"/>
<evidence type="ECO:0000256" key="2">
    <source>
        <dbReference type="SAM" id="SignalP"/>
    </source>
</evidence>
<name>A0A348AR21_9FIRM</name>
<evidence type="ECO:0000313" key="3">
    <source>
        <dbReference type="EMBL" id="BBB93519.1"/>
    </source>
</evidence>
<dbReference type="Proteomes" id="UP000276437">
    <property type="component" value="Chromosome"/>
</dbReference>
<feature type="chain" id="PRO_5038435933" evidence="2">
    <location>
        <begin position="24"/>
        <end position="663"/>
    </location>
</feature>
<feature type="coiled-coil region" evidence="1">
    <location>
        <begin position="43"/>
        <end position="149"/>
    </location>
</feature>
<keyword evidence="1" id="KW-0175">Coiled coil</keyword>
<feature type="signal peptide" evidence="2">
    <location>
        <begin position="1"/>
        <end position="23"/>
    </location>
</feature>
<accession>A0A348AR21</accession>
<dbReference type="EMBL" id="AP018449">
    <property type="protein sequence ID" value="BBB93519.1"/>
    <property type="molecule type" value="Genomic_DNA"/>
</dbReference>
<organism evidence="3 4">
    <name type="scientific">Methylomusa anaerophila</name>
    <dbReference type="NCBI Taxonomy" id="1930071"/>
    <lineage>
        <taxon>Bacteria</taxon>
        <taxon>Bacillati</taxon>
        <taxon>Bacillota</taxon>
        <taxon>Negativicutes</taxon>
        <taxon>Selenomonadales</taxon>
        <taxon>Sporomusaceae</taxon>
        <taxon>Methylomusa</taxon>
    </lineage>
</organism>
<sequence>MRRRLSYLSTVCFLAVMSQPLQALAGSAVSVPAEARDTAAAAVAAAQDVLDKEEGARERAEATMYAQKAESELVEAQLQLTEAEKALAQSTLDAEEAAAEAQRAAKEAKAAADHAADLNKKAKEAIAEAEAAAAAAEAMEAALQAEEDAIMARQNVQTRPVLVETPVPGEPVQPNSFKDSDELLRMEKELKRLEKMQKDGDLARQGGIPVLEVSEEPNVDWSKAEAAYARAEQLEQGATDADKAAEQAGHIADQQTAYAEAVESKAAEAKQALLDAELLVKDAKASAEQAQKYAIQTKAQLEQLVYLQEHPKSVHTFVSELNYYSGNSAYQLTHPISFGYWHKDFSYSLNTKYIIAKNNTDGASGQVSTLSDTTLNFTKRNETPKYIVDYSLDINIPTGKSALSWSERNARMNEDLVAVSQFGTGWQFTPKIEASWRISKEDMWTVGTSYAFNGPYDPTTDISHDDISPGNEWRKFLRWQHAGRDWQFVGELSNTSTSVTKIANGEEYSTGDQWEYRLTYNRKLPNNQNIMLYYWRENQNINSIVPSDNSNRLAHYLGTMWSKKINEKRLLRVSFDIMKSNGRRYDRVNNYFDTDGNPQYTSVDVNGRTKYTLGLGYDIRLDEKSSFAIDLQKFIMKDGESSLGQAPTTYHGLNILMKYNKSI</sequence>
<proteinExistence type="predicted"/>
<dbReference type="AlphaFoldDB" id="A0A348AR21"/>
<evidence type="ECO:0000313" key="4">
    <source>
        <dbReference type="Proteomes" id="UP000276437"/>
    </source>
</evidence>
<reference evidence="3 4" key="1">
    <citation type="journal article" date="2018" name="Int. J. Syst. Evol. Microbiol.">
        <title>Methylomusa anaerophila gen. nov., sp. nov., an anaerobic methanol-utilizing bacterium isolated from a microbial fuel cell.</title>
        <authorList>
            <person name="Amano N."/>
            <person name="Yamamuro A."/>
            <person name="Miyahara M."/>
            <person name="Kouzuma A."/>
            <person name="Abe T."/>
            <person name="Watanabe K."/>
        </authorList>
    </citation>
    <scope>NUCLEOTIDE SEQUENCE [LARGE SCALE GENOMIC DNA]</scope>
    <source>
        <strain evidence="3 4">MMFC1</strain>
    </source>
</reference>
<gene>
    <name evidence="3" type="ORF">MAMMFC1_04236</name>
</gene>
<evidence type="ECO:0000256" key="1">
    <source>
        <dbReference type="SAM" id="Coils"/>
    </source>
</evidence>
<keyword evidence="2" id="KW-0732">Signal</keyword>
<feature type="coiled-coil region" evidence="1">
    <location>
        <begin position="259"/>
        <end position="286"/>
    </location>
</feature>
<keyword evidence="4" id="KW-1185">Reference proteome</keyword>